<dbReference type="RefSeq" id="WP_069360055.1">
    <property type="nucleotide sequence ID" value="NZ_JBHTOM010000001.1"/>
</dbReference>
<accession>A0ABW4GZ81</accession>
<dbReference type="EMBL" id="JBHTOM010000001">
    <property type="protein sequence ID" value="MFD1548153.1"/>
    <property type="molecule type" value="Genomic_DNA"/>
</dbReference>
<sequence>MVADKIIVSHEAPDGFKLISLTDYEKFHSWEKQQLRIQTWNLSQFARYKFGTKNTSRASNYLYEHADDLAITNGGFIDYEATHNGWRIPVGPMMDYLEEHKEG</sequence>
<reference evidence="2" key="1">
    <citation type="journal article" date="2019" name="Int. J. Syst. Evol. Microbiol.">
        <title>The Global Catalogue of Microorganisms (GCM) 10K type strain sequencing project: providing services to taxonomists for standard genome sequencing and annotation.</title>
        <authorList>
            <consortium name="The Broad Institute Genomics Platform"/>
            <consortium name="The Broad Institute Genome Sequencing Center for Infectious Disease"/>
            <person name="Wu L."/>
            <person name="Ma J."/>
        </authorList>
    </citation>
    <scope>NUCLEOTIDE SEQUENCE [LARGE SCALE GENOMIC DNA]</scope>
    <source>
        <strain evidence="2">CCM 8906</strain>
    </source>
</reference>
<dbReference type="Proteomes" id="UP001597195">
    <property type="component" value="Unassembled WGS sequence"/>
</dbReference>
<organism evidence="1 2">
    <name type="scientific">Levilactobacillus fuyuanensis</name>
    <dbReference type="NCBI Taxonomy" id="2486022"/>
    <lineage>
        <taxon>Bacteria</taxon>
        <taxon>Bacillati</taxon>
        <taxon>Bacillota</taxon>
        <taxon>Bacilli</taxon>
        <taxon>Lactobacillales</taxon>
        <taxon>Lactobacillaceae</taxon>
        <taxon>Levilactobacillus</taxon>
    </lineage>
</organism>
<comment type="caution">
    <text evidence="1">The sequence shown here is derived from an EMBL/GenBank/DDBJ whole genome shotgun (WGS) entry which is preliminary data.</text>
</comment>
<evidence type="ECO:0000313" key="2">
    <source>
        <dbReference type="Proteomes" id="UP001597195"/>
    </source>
</evidence>
<name>A0ABW4GZ81_9LACO</name>
<protein>
    <submittedName>
        <fullName evidence="1">DUF771 domain-containing protein</fullName>
    </submittedName>
</protein>
<gene>
    <name evidence="1" type="ORF">ACFQ5T_00400</name>
</gene>
<dbReference type="InterPro" id="IPR008489">
    <property type="entry name" value="DUF771"/>
</dbReference>
<evidence type="ECO:0000313" key="1">
    <source>
        <dbReference type="EMBL" id="MFD1548153.1"/>
    </source>
</evidence>
<proteinExistence type="predicted"/>
<keyword evidence="2" id="KW-1185">Reference proteome</keyword>
<dbReference type="Pfam" id="PF05595">
    <property type="entry name" value="DUF771"/>
    <property type="match status" value="1"/>
</dbReference>